<feature type="non-terminal residue" evidence="1">
    <location>
        <position position="75"/>
    </location>
</feature>
<dbReference type="AlphaFoldDB" id="A0AAV7NL09"/>
<comment type="caution">
    <text evidence="1">The sequence shown here is derived from an EMBL/GenBank/DDBJ whole genome shotgun (WGS) entry which is preliminary data.</text>
</comment>
<evidence type="ECO:0000313" key="2">
    <source>
        <dbReference type="Proteomes" id="UP001066276"/>
    </source>
</evidence>
<proteinExistence type="predicted"/>
<name>A0AAV7NL09_PLEWA</name>
<dbReference type="Proteomes" id="UP001066276">
    <property type="component" value="Chromosome 8"/>
</dbReference>
<dbReference type="EMBL" id="JANPWB010000012">
    <property type="protein sequence ID" value="KAJ1116216.1"/>
    <property type="molecule type" value="Genomic_DNA"/>
</dbReference>
<protein>
    <submittedName>
        <fullName evidence="1">Uncharacterized protein</fullName>
    </submittedName>
</protein>
<organism evidence="1 2">
    <name type="scientific">Pleurodeles waltl</name>
    <name type="common">Iberian ribbed newt</name>
    <dbReference type="NCBI Taxonomy" id="8319"/>
    <lineage>
        <taxon>Eukaryota</taxon>
        <taxon>Metazoa</taxon>
        <taxon>Chordata</taxon>
        <taxon>Craniata</taxon>
        <taxon>Vertebrata</taxon>
        <taxon>Euteleostomi</taxon>
        <taxon>Amphibia</taxon>
        <taxon>Batrachia</taxon>
        <taxon>Caudata</taxon>
        <taxon>Salamandroidea</taxon>
        <taxon>Salamandridae</taxon>
        <taxon>Pleurodelinae</taxon>
        <taxon>Pleurodeles</taxon>
    </lineage>
</organism>
<sequence length="75" mass="8368">TFSIFVRTLLTCTCEEENGGNSFFRGRAVRESRKKVPVFGRNYSQSVDSVNLGFLRVRGGLTRLWILNAILKGGA</sequence>
<feature type="non-terminal residue" evidence="1">
    <location>
        <position position="1"/>
    </location>
</feature>
<accession>A0AAV7NL09</accession>
<gene>
    <name evidence="1" type="ORF">NDU88_004434</name>
</gene>
<reference evidence="1" key="1">
    <citation type="journal article" date="2022" name="bioRxiv">
        <title>Sequencing and chromosome-scale assembly of the giantPleurodeles waltlgenome.</title>
        <authorList>
            <person name="Brown T."/>
            <person name="Elewa A."/>
            <person name="Iarovenko S."/>
            <person name="Subramanian E."/>
            <person name="Araus A.J."/>
            <person name="Petzold A."/>
            <person name="Susuki M."/>
            <person name="Suzuki K.-i.T."/>
            <person name="Hayashi T."/>
            <person name="Toyoda A."/>
            <person name="Oliveira C."/>
            <person name="Osipova E."/>
            <person name="Leigh N.D."/>
            <person name="Simon A."/>
            <person name="Yun M.H."/>
        </authorList>
    </citation>
    <scope>NUCLEOTIDE SEQUENCE</scope>
    <source>
        <strain evidence="1">20211129_DDA</strain>
        <tissue evidence="1">Liver</tissue>
    </source>
</reference>
<evidence type="ECO:0000313" key="1">
    <source>
        <dbReference type="EMBL" id="KAJ1116216.1"/>
    </source>
</evidence>
<keyword evidence="2" id="KW-1185">Reference proteome</keyword>